<dbReference type="InterPro" id="IPR050294">
    <property type="entry name" value="RnfB_subfamily"/>
</dbReference>
<evidence type="ECO:0000313" key="8">
    <source>
        <dbReference type="EMBL" id="QEN06643.1"/>
    </source>
</evidence>
<keyword evidence="5" id="KW-0408">Iron</keyword>
<dbReference type="Pfam" id="PF02906">
    <property type="entry name" value="Fe_hyd_lg_C"/>
    <property type="match status" value="1"/>
</dbReference>
<dbReference type="Proteomes" id="UP000324209">
    <property type="component" value="Chromosome"/>
</dbReference>
<gene>
    <name evidence="8" type="ORF">EXM22_01045</name>
</gene>
<reference evidence="8 9" key="1">
    <citation type="submission" date="2019-02" db="EMBL/GenBank/DDBJ databases">
        <title>Complete Genome Sequence and Methylome Analysis of free living Spirochaetas.</title>
        <authorList>
            <person name="Fomenkov A."/>
            <person name="Dubinina G."/>
            <person name="Leshcheva N."/>
            <person name="Mikheeva N."/>
            <person name="Grabovich M."/>
            <person name="Vincze T."/>
            <person name="Roberts R.J."/>
        </authorList>
    </citation>
    <scope>NUCLEOTIDE SEQUENCE [LARGE SCALE GENOMIC DNA]</scope>
    <source>
        <strain evidence="8 9">K2</strain>
    </source>
</reference>
<dbReference type="CDD" id="cd10549">
    <property type="entry name" value="MtMvhB_like"/>
    <property type="match status" value="1"/>
</dbReference>
<dbReference type="PROSITE" id="PS51379">
    <property type="entry name" value="4FE4S_FER_2"/>
    <property type="match status" value="3"/>
</dbReference>
<dbReference type="RefSeq" id="WP_149484726.1">
    <property type="nucleotide sequence ID" value="NZ_CP036150.1"/>
</dbReference>
<name>A0A5C1QF00_9SPIO</name>
<feature type="domain" description="4Fe-4S ferredoxin-type" evidence="7">
    <location>
        <begin position="186"/>
        <end position="215"/>
    </location>
</feature>
<dbReference type="KEGG" id="ock:EXM22_01045"/>
<protein>
    <submittedName>
        <fullName evidence="8">4Fe-4S dicluster domain-containing protein</fullName>
    </submittedName>
</protein>
<dbReference type="InterPro" id="IPR057431">
    <property type="entry name" value="LdpA_Fe-S-bd"/>
</dbReference>
<keyword evidence="2" id="KW-0004">4Fe-4S</keyword>
<proteinExistence type="predicted"/>
<dbReference type="Pfam" id="PF25160">
    <property type="entry name" value="LdpA_Fe-S-bd"/>
    <property type="match status" value="1"/>
</dbReference>
<evidence type="ECO:0000313" key="9">
    <source>
        <dbReference type="Proteomes" id="UP000324209"/>
    </source>
</evidence>
<sequence length="489" mass="52732">MSNIKLTSNLNKQVLVKIIQAFDSEDFPTSAYQIPFKMRPKHSDPHYRCCIHKERAAIRERVIAGLGFSVGEDDQIKLLSHYAQDAVEREELDGEVLTAIDTACQGCVPVRIHVTDMCQGCVAQSCVASCKFGAIKINNSKAEIDADLCKNCGKCINACSYSAIARLRVPCEEVCPVKAISKNELGVVEIDYERCISCGACVSGCPFGAIHERSQLIDILKSVNSDVPVVALIAPALQGQFPEPISKLATALTRIGFSHIQEVAEGADLTTLHEAREFAERMAQGESFMTTSCCAAYREMVVKLAPELEPFVSDTPTPMHYSAKIAKERFPGCITVFVGPCVAKRKEGLKDPYVDYVMSVEEMGALFVAKQIELSECEDYEFAVPSSSEAREFAISGGVSRAVAAAAPESAPIKPFCIDGLDKKAIALLRSFAKKGTCSEGNLIEVMACQGGCVGGSSILNNPKSAGVKIKNYASEGQSVCRIPDAVNV</sequence>
<evidence type="ECO:0000256" key="4">
    <source>
        <dbReference type="ARBA" id="ARBA00022982"/>
    </source>
</evidence>
<keyword evidence="4" id="KW-0249">Electron transport</keyword>
<evidence type="ECO:0000259" key="7">
    <source>
        <dbReference type="PROSITE" id="PS51379"/>
    </source>
</evidence>
<dbReference type="InterPro" id="IPR017900">
    <property type="entry name" value="4Fe4S_Fe_S_CS"/>
</dbReference>
<dbReference type="OrthoDB" id="9798098at2"/>
<feature type="domain" description="4Fe-4S ferredoxin-type" evidence="7">
    <location>
        <begin position="108"/>
        <end position="139"/>
    </location>
</feature>
<dbReference type="Gene3D" id="3.30.70.20">
    <property type="match status" value="2"/>
</dbReference>
<keyword evidence="6" id="KW-0411">Iron-sulfur</keyword>
<dbReference type="EMBL" id="CP036150">
    <property type="protein sequence ID" value="QEN06643.1"/>
    <property type="molecule type" value="Genomic_DNA"/>
</dbReference>
<dbReference type="GO" id="GO:0051539">
    <property type="term" value="F:4 iron, 4 sulfur cluster binding"/>
    <property type="evidence" value="ECO:0007669"/>
    <property type="project" value="UniProtKB-KW"/>
</dbReference>
<dbReference type="InterPro" id="IPR004108">
    <property type="entry name" value="Fe_hydrogenase_lsu_C"/>
</dbReference>
<evidence type="ECO:0000256" key="3">
    <source>
        <dbReference type="ARBA" id="ARBA00022723"/>
    </source>
</evidence>
<evidence type="ECO:0000256" key="1">
    <source>
        <dbReference type="ARBA" id="ARBA00022448"/>
    </source>
</evidence>
<dbReference type="PANTHER" id="PTHR42859:SF10">
    <property type="entry name" value="DIMETHYLSULFOXIDE REDUCTASE CHAIN B"/>
    <property type="match status" value="1"/>
</dbReference>
<dbReference type="NCBIfam" id="TIGR04105">
    <property type="entry name" value="FeFe_hydrog_B1"/>
    <property type="match status" value="1"/>
</dbReference>
<dbReference type="PROSITE" id="PS00198">
    <property type="entry name" value="4FE4S_FER_1"/>
    <property type="match status" value="1"/>
</dbReference>
<feature type="domain" description="4Fe-4S ferredoxin-type" evidence="7">
    <location>
        <begin position="140"/>
        <end position="170"/>
    </location>
</feature>
<dbReference type="GO" id="GO:0046872">
    <property type="term" value="F:metal ion binding"/>
    <property type="evidence" value="ECO:0007669"/>
    <property type="project" value="UniProtKB-KW"/>
</dbReference>
<dbReference type="PANTHER" id="PTHR42859">
    <property type="entry name" value="OXIDOREDUCTASE"/>
    <property type="match status" value="1"/>
</dbReference>
<accession>A0A5C1QF00</accession>
<keyword evidence="3" id="KW-0479">Metal-binding</keyword>
<evidence type="ECO:0000256" key="5">
    <source>
        <dbReference type="ARBA" id="ARBA00023004"/>
    </source>
</evidence>
<dbReference type="Pfam" id="PF12837">
    <property type="entry name" value="Fer4_6"/>
    <property type="match status" value="1"/>
</dbReference>
<evidence type="ECO:0000256" key="6">
    <source>
        <dbReference type="ARBA" id="ARBA00023014"/>
    </source>
</evidence>
<dbReference type="InterPro" id="IPR017896">
    <property type="entry name" value="4Fe4S_Fe-S-bd"/>
</dbReference>
<dbReference type="SUPFAM" id="SSF53920">
    <property type="entry name" value="Fe-only hydrogenase"/>
    <property type="match status" value="1"/>
</dbReference>
<keyword evidence="9" id="KW-1185">Reference proteome</keyword>
<dbReference type="Gene3D" id="3.40.950.10">
    <property type="entry name" value="Fe-only Hydrogenase (Larger Subunit), Chain L, domain 3"/>
    <property type="match status" value="1"/>
</dbReference>
<dbReference type="SUPFAM" id="SSF54862">
    <property type="entry name" value="4Fe-4S ferredoxins"/>
    <property type="match status" value="1"/>
</dbReference>
<organism evidence="8 9">
    <name type="scientific">Oceanispirochaeta crateris</name>
    <dbReference type="NCBI Taxonomy" id="2518645"/>
    <lineage>
        <taxon>Bacteria</taxon>
        <taxon>Pseudomonadati</taxon>
        <taxon>Spirochaetota</taxon>
        <taxon>Spirochaetia</taxon>
        <taxon>Spirochaetales</taxon>
        <taxon>Spirochaetaceae</taxon>
        <taxon>Oceanispirochaeta</taxon>
    </lineage>
</organism>
<dbReference type="InterPro" id="IPR027631">
    <property type="entry name" value="Mono_FeFe_hydrog"/>
</dbReference>
<keyword evidence="1" id="KW-0813">Transport</keyword>
<dbReference type="AlphaFoldDB" id="A0A5C1QF00"/>
<evidence type="ECO:0000256" key="2">
    <source>
        <dbReference type="ARBA" id="ARBA00022485"/>
    </source>
</evidence>
<dbReference type="InterPro" id="IPR009016">
    <property type="entry name" value="Fe_hydrogenase"/>
</dbReference>